<reference evidence="1" key="1">
    <citation type="submission" date="2016-03" db="EMBL/GenBank/DDBJ databases">
        <title>Mechanisms controlling the formation of the plant cell surface in tip-growing cells are functionally conserved among land plants.</title>
        <authorList>
            <person name="Honkanen S."/>
            <person name="Jones V.A."/>
            <person name="Morieri G."/>
            <person name="Champion C."/>
            <person name="Hetherington A.J."/>
            <person name="Kelly S."/>
            <person name="Saint-Marcoux D."/>
            <person name="Proust H."/>
            <person name="Prescott H."/>
            <person name="Dolan L."/>
        </authorList>
    </citation>
    <scope>NUCLEOTIDE SEQUENCE [LARGE SCALE GENOMIC DNA]</scope>
    <source>
        <tissue evidence="1">Whole gametophyte</tissue>
    </source>
</reference>
<dbReference type="AlphaFoldDB" id="A0A176WKI1"/>
<gene>
    <name evidence="1" type="ORF">AXG93_4689s1540</name>
</gene>
<organism evidence="1 2">
    <name type="scientific">Marchantia polymorpha subsp. ruderalis</name>
    <dbReference type="NCBI Taxonomy" id="1480154"/>
    <lineage>
        <taxon>Eukaryota</taxon>
        <taxon>Viridiplantae</taxon>
        <taxon>Streptophyta</taxon>
        <taxon>Embryophyta</taxon>
        <taxon>Marchantiophyta</taxon>
        <taxon>Marchantiopsida</taxon>
        <taxon>Marchantiidae</taxon>
        <taxon>Marchantiales</taxon>
        <taxon>Marchantiaceae</taxon>
        <taxon>Marchantia</taxon>
    </lineage>
</organism>
<accession>A0A176WKI1</accession>
<proteinExistence type="predicted"/>
<dbReference type="EMBL" id="LVLJ01000592">
    <property type="protein sequence ID" value="OAE33667.1"/>
    <property type="molecule type" value="Genomic_DNA"/>
</dbReference>
<name>A0A176WKI1_MARPO</name>
<dbReference type="Proteomes" id="UP000077202">
    <property type="component" value="Unassembled WGS sequence"/>
</dbReference>
<sequence>MSDQFFTLDMLLHRQVDLKRPWNQIRGANAGWYGYLLKKYGKLVMCKGRGEVKGAWAHRRVDLLDAEIPGYGENILVKWRLEPPGDLPSHRRGPVKPHAVLMQNGVLAGQQRPISTFDSDPDKTTGAMGFNWKSPTASCRLPTCIC</sequence>
<protein>
    <submittedName>
        <fullName evidence="1">Uncharacterized protein</fullName>
    </submittedName>
</protein>
<evidence type="ECO:0000313" key="1">
    <source>
        <dbReference type="EMBL" id="OAE33667.1"/>
    </source>
</evidence>
<comment type="caution">
    <text evidence="1">The sequence shown here is derived from an EMBL/GenBank/DDBJ whole genome shotgun (WGS) entry which is preliminary data.</text>
</comment>
<evidence type="ECO:0000313" key="2">
    <source>
        <dbReference type="Proteomes" id="UP000077202"/>
    </source>
</evidence>
<keyword evidence="2" id="KW-1185">Reference proteome</keyword>